<proteinExistence type="predicted"/>
<accession>A0ACC0C9U6</accession>
<comment type="caution">
    <text evidence="1">The sequence shown here is derived from an EMBL/GenBank/DDBJ whole genome shotgun (WGS) entry which is preliminary data.</text>
</comment>
<evidence type="ECO:0000313" key="1">
    <source>
        <dbReference type="EMBL" id="KAI5681569.1"/>
    </source>
</evidence>
<protein>
    <submittedName>
        <fullName evidence="1">Uncharacterized protein</fullName>
    </submittedName>
</protein>
<organism evidence="1 2">
    <name type="scientific">Catharanthus roseus</name>
    <name type="common">Madagascar periwinkle</name>
    <name type="synonym">Vinca rosea</name>
    <dbReference type="NCBI Taxonomy" id="4058"/>
    <lineage>
        <taxon>Eukaryota</taxon>
        <taxon>Viridiplantae</taxon>
        <taxon>Streptophyta</taxon>
        <taxon>Embryophyta</taxon>
        <taxon>Tracheophyta</taxon>
        <taxon>Spermatophyta</taxon>
        <taxon>Magnoliopsida</taxon>
        <taxon>eudicotyledons</taxon>
        <taxon>Gunneridae</taxon>
        <taxon>Pentapetalae</taxon>
        <taxon>asterids</taxon>
        <taxon>lamiids</taxon>
        <taxon>Gentianales</taxon>
        <taxon>Apocynaceae</taxon>
        <taxon>Rauvolfioideae</taxon>
        <taxon>Vinceae</taxon>
        <taxon>Catharanthinae</taxon>
        <taxon>Catharanthus</taxon>
    </lineage>
</organism>
<name>A0ACC0C9U6_CATRO</name>
<dbReference type="EMBL" id="CM044701">
    <property type="protein sequence ID" value="KAI5681569.1"/>
    <property type="molecule type" value="Genomic_DNA"/>
</dbReference>
<gene>
    <name evidence="1" type="ORF">M9H77_02797</name>
</gene>
<sequence>MGKWDRRWVPRRRNYSKKYRDFDYEESPPSPPSPHHPQSNPPPIQGNSGSSWEIEFCKSVRVPWKKVVAARYYMHCYDNVAKWDDSAGEEAFRDAKKRFWEKINCVPYETPLPDEHLYIDEINWNPDIDPKLIAELDREYFNPDDPAPGVRIRWSQNAESINLKNVNPWEQSNESLGNKDWKTDWGQDSEAINSKDISDACKATAAESPSQGVRSHWGQNAYSINSKDVNPWEQSCPAADESLWNKAWETHWGQNSEAITSKDTSDAQKGTEVESPAPGVRRLWCQNASSINSKDVNPWEQSCPSADESLWNKASETHWGQKSEAIYSRDVSNTRKGHVVQSPAPGVLINSKDVNPWEQSCPAADESLWNKAWNGCPEESSCWRKEPTYHGRWSSDDNNNAGDKGWTHVDNRSRGWKQRNFSCHEPQYPVDTGNAWQRSFPSRTGGSRGWTEYGNNSEDRKQINNHKGSFRGSCRKREGSWQHSSRYKTSRFQGNDYMTTQKWQ</sequence>
<keyword evidence="2" id="KW-1185">Reference proteome</keyword>
<dbReference type="Proteomes" id="UP001060085">
    <property type="component" value="Linkage Group LG01"/>
</dbReference>
<reference evidence="2" key="1">
    <citation type="journal article" date="2023" name="Nat. Plants">
        <title>Single-cell RNA sequencing provides a high-resolution roadmap for understanding the multicellular compartmentation of specialized metabolism.</title>
        <authorList>
            <person name="Sun S."/>
            <person name="Shen X."/>
            <person name="Li Y."/>
            <person name="Li Y."/>
            <person name="Wang S."/>
            <person name="Li R."/>
            <person name="Zhang H."/>
            <person name="Shen G."/>
            <person name="Guo B."/>
            <person name="Wei J."/>
            <person name="Xu J."/>
            <person name="St-Pierre B."/>
            <person name="Chen S."/>
            <person name="Sun C."/>
        </authorList>
    </citation>
    <scope>NUCLEOTIDE SEQUENCE [LARGE SCALE GENOMIC DNA]</scope>
</reference>
<evidence type="ECO:0000313" key="2">
    <source>
        <dbReference type="Proteomes" id="UP001060085"/>
    </source>
</evidence>